<dbReference type="PANTHER" id="PTHR14052:SF0">
    <property type="entry name" value="ORIGIN RECOGNITION COMPLEX SUBUNIT 2"/>
    <property type="match status" value="1"/>
</dbReference>
<sequence length="415" mass="45137">MGKPRGSARGHTANDGMNVSVSIRKGKPRAGRAAFGSLAEDGHDAATKDPAYHPRADPRSADNKPSKAAVRPKAKAYFSSRGKKSKATGDAADFDFVSEERLREIYERLPVQHHSERLALAEEHAANFPKWLTQLKCGFNLLLHGPGSKKLLLEEFASRTLTDGAVLVVNGFHQTLHVSQIITTVIASLKLEGLEGAMEGQPADELLATARTLGAAHTQRCYLVLHSLDGSALSTPGAQYLLAELSRLPGVHLVASLDHVNAPLLWDRHTTALFNWVWHHVPTFSPYTLETLYMAPVLGKQTEQRHVRGAATVLNSLTTNARGIFSLLAELLQASASTDNAGIFLGLPFEALYTKCREKFLASSEGSLKGHLTEFCDHDLVKRKRSPDGQELLTIPMTSETLAELLAEVEGNCMS</sequence>
<comment type="similarity">
    <text evidence="2 5">Belongs to the ORC2 family.</text>
</comment>
<feature type="domain" description="Origin recognition complex subunit 2 RecA-like" evidence="7">
    <location>
        <begin position="119"/>
        <end position="281"/>
    </location>
</feature>
<dbReference type="GO" id="GO:0005664">
    <property type="term" value="C:nuclear origin of replication recognition complex"/>
    <property type="evidence" value="ECO:0007669"/>
    <property type="project" value="UniProtKB-UniRule"/>
</dbReference>
<comment type="function">
    <text evidence="5">Component of the origin recognition complex (ORC) that binds origins of replication. DNA-binding is ATP-dependent. ORC is required to assemble the pre-replication complex necessary to initiate DNA replication.</text>
</comment>
<comment type="subunit">
    <text evidence="5">Component of the origin recognition complex (ORC).</text>
</comment>
<dbReference type="Pfam" id="PF24882">
    <property type="entry name" value="WHD_ORC2"/>
    <property type="match status" value="1"/>
</dbReference>
<dbReference type="AlphaFoldDB" id="A0AAE0ERL0"/>
<comment type="caution">
    <text evidence="9">The sequence shown here is derived from an EMBL/GenBank/DDBJ whole genome shotgun (WGS) entry which is preliminary data.</text>
</comment>
<dbReference type="InterPro" id="IPR056773">
    <property type="entry name" value="WHD_ORC2"/>
</dbReference>
<evidence type="ECO:0000313" key="9">
    <source>
        <dbReference type="EMBL" id="KAK3238328.1"/>
    </source>
</evidence>
<evidence type="ECO:0000259" key="7">
    <source>
        <dbReference type="Pfam" id="PF04084"/>
    </source>
</evidence>
<reference evidence="9 10" key="1">
    <citation type="journal article" date="2015" name="Genome Biol. Evol.">
        <title>Comparative Genomics of a Bacterivorous Green Alga Reveals Evolutionary Causalities and Consequences of Phago-Mixotrophic Mode of Nutrition.</title>
        <authorList>
            <person name="Burns J.A."/>
            <person name="Paasch A."/>
            <person name="Narechania A."/>
            <person name="Kim E."/>
        </authorList>
    </citation>
    <scope>NUCLEOTIDE SEQUENCE [LARGE SCALE GENOMIC DNA]</scope>
    <source>
        <strain evidence="9 10">PLY_AMNH</strain>
    </source>
</reference>
<comment type="subcellular location">
    <subcellularLocation>
        <location evidence="1 5">Nucleus</location>
    </subcellularLocation>
</comment>
<evidence type="ECO:0000256" key="4">
    <source>
        <dbReference type="ARBA" id="ARBA00023242"/>
    </source>
</evidence>
<organism evidence="9 10">
    <name type="scientific">Cymbomonas tetramitiformis</name>
    <dbReference type="NCBI Taxonomy" id="36881"/>
    <lineage>
        <taxon>Eukaryota</taxon>
        <taxon>Viridiplantae</taxon>
        <taxon>Chlorophyta</taxon>
        <taxon>Pyramimonadophyceae</taxon>
        <taxon>Pyramimonadales</taxon>
        <taxon>Pyramimonadaceae</taxon>
        <taxon>Cymbomonas</taxon>
    </lineage>
</organism>
<dbReference type="InterPro" id="IPR056772">
    <property type="entry name" value="RecA-like_ORC2"/>
</dbReference>
<keyword evidence="4 5" id="KW-0539">Nucleus</keyword>
<feature type="compositionally biased region" description="Basic and acidic residues" evidence="6">
    <location>
        <begin position="40"/>
        <end position="65"/>
    </location>
</feature>
<evidence type="ECO:0000256" key="2">
    <source>
        <dbReference type="ARBA" id="ARBA00007421"/>
    </source>
</evidence>
<evidence type="ECO:0000313" key="10">
    <source>
        <dbReference type="Proteomes" id="UP001190700"/>
    </source>
</evidence>
<evidence type="ECO:0000259" key="8">
    <source>
        <dbReference type="Pfam" id="PF24882"/>
    </source>
</evidence>
<evidence type="ECO:0000256" key="6">
    <source>
        <dbReference type="SAM" id="MobiDB-lite"/>
    </source>
</evidence>
<gene>
    <name evidence="9" type="ORF">CYMTET_51656</name>
</gene>
<accession>A0AAE0ERL0</accession>
<evidence type="ECO:0000256" key="3">
    <source>
        <dbReference type="ARBA" id="ARBA00022705"/>
    </source>
</evidence>
<evidence type="ECO:0000256" key="1">
    <source>
        <dbReference type="ARBA" id="ARBA00004123"/>
    </source>
</evidence>
<keyword evidence="10" id="KW-1185">Reference proteome</keyword>
<keyword evidence="3 5" id="KW-0235">DNA replication</keyword>
<feature type="region of interest" description="Disordered" evidence="6">
    <location>
        <begin position="1"/>
        <end position="89"/>
    </location>
</feature>
<dbReference type="EMBL" id="LGRX02034255">
    <property type="protein sequence ID" value="KAK3238328.1"/>
    <property type="molecule type" value="Genomic_DNA"/>
</dbReference>
<dbReference type="GO" id="GO:0003688">
    <property type="term" value="F:DNA replication origin binding"/>
    <property type="evidence" value="ECO:0007669"/>
    <property type="project" value="UniProtKB-UniRule"/>
</dbReference>
<feature type="domain" description="Origin recognition complex subunit 2 winged-helix" evidence="8">
    <location>
        <begin position="345"/>
        <end position="400"/>
    </location>
</feature>
<dbReference type="Pfam" id="PF04084">
    <property type="entry name" value="RecA-like_ORC2"/>
    <property type="match status" value="1"/>
</dbReference>
<dbReference type="GO" id="GO:0006260">
    <property type="term" value="P:DNA replication"/>
    <property type="evidence" value="ECO:0007669"/>
    <property type="project" value="UniProtKB-UniRule"/>
</dbReference>
<proteinExistence type="inferred from homology"/>
<name>A0AAE0ERL0_9CHLO</name>
<dbReference type="PANTHER" id="PTHR14052">
    <property type="entry name" value="ORIGIN RECOGNITION COMPLEX SUBUNIT 2"/>
    <property type="match status" value="1"/>
</dbReference>
<evidence type="ECO:0000256" key="5">
    <source>
        <dbReference type="RuleBase" id="RU368084"/>
    </source>
</evidence>
<protein>
    <recommendedName>
        <fullName evidence="5">Origin recognition complex subunit 2</fullName>
    </recommendedName>
</protein>
<dbReference type="Proteomes" id="UP001190700">
    <property type="component" value="Unassembled WGS sequence"/>
</dbReference>
<dbReference type="InterPro" id="IPR007220">
    <property type="entry name" value="ORC2"/>
</dbReference>